<keyword evidence="7" id="KW-0998">Cell outer membrane</keyword>
<dbReference type="SUPFAM" id="SSF56935">
    <property type="entry name" value="Porins"/>
    <property type="match status" value="1"/>
</dbReference>
<dbReference type="GO" id="GO:0015483">
    <property type="term" value="F:long-chain fatty acid transporting porin activity"/>
    <property type="evidence" value="ECO:0007669"/>
    <property type="project" value="TreeGrafter"/>
</dbReference>
<dbReference type="Proteomes" id="UP000306585">
    <property type="component" value="Unassembled WGS sequence"/>
</dbReference>
<gene>
    <name evidence="9" type="ORF">FEF65_11475</name>
</gene>
<dbReference type="RefSeq" id="WP_138239967.1">
    <property type="nucleotide sequence ID" value="NZ_VBRY01000012.1"/>
</dbReference>
<dbReference type="PANTHER" id="PTHR35093:SF8">
    <property type="entry name" value="OUTER MEMBRANE PROTEIN NMB0088-RELATED"/>
    <property type="match status" value="1"/>
</dbReference>
<comment type="caution">
    <text evidence="9">The sequence shown here is derived from an EMBL/GenBank/DDBJ whole genome shotgun (WGS) entry which is preliminary data.</text>
</comment>
<protein>
    <submittedName>
        <fullName evidence="9">Long chain fatty acid transport protein</fullName>
    </submittedName>
</protein>
<evidence type="ECO:0000256" key="6">
    <source>
        <dbReference type="ARBA" id="ARBA00023136"/>
    </source>
</evidence>
<evidence type="ECO:0000256" key="2">
    <source>
        <dbReference type="ARBA" id="ARBA00008163"/>
    </source>
</evidence>
<proteinExistence type="inferred from homology"/>
<dbReference type="InterPro" id="IPR005017">
    <property type="entry name" value="OMPP1/FadL/TodX"/>
</dbReference>
<keyword evidence="10" id="KW-1185">Reference proteome</keyword>
<dbReference type="EMBL" id="VBRY01000012">
    <property type="protein sequence ID" value="TLS65938.1"/>
    <property type="molecule type" value="Genomic_DNA"/>
</dbReference>
<reference evidence="9 10" key="1">
    <citation type="journal article" date="2019" name="Appl. Environ. Microbiol.">
        <title>Environmental Evidence and Genomic Insight of Iron-oxidizing Bacteria Preference Towards More Corrosion Resistant Stainless Steel at Higher Salinities.</title>
        <authorList>
            <person name="Garrison C.E."/>
            <person name="Price K.A."/>
            <person name="Field E.K."/>
        </authorList>
    </citation>
    <scope>NUCLEOTIDE SEQUENCE [LARGE SCALE GENOMIC DNA]</scope>
    <source>
        <strain evidence="9 10">P3</strain>
    </source>
</reference>
<comment type="subcellular location">
    <subcellularLocation>
        <location evidence="1">Cell outer membrane</location>
        <topology evidence="1">Multi-pass membrane protein</topology>
    </subcellularLocation>
</comment>
<dbReference type="GO" id="GO:0009279">
    <property type="term" value="C:cell outer membrane"/>
    <property type="evidence" value="ECO:0007669"/>
    <property type="project" value="UniProtKB-SubCell"/>
</dbReference>
<dbReference type="PANTHER" id="PTHR35093">
    <property type="entry name" value="OUTER MEMBRANE PROTEIN NMB0088-RELATED"/>
    <property type="match status" value="1"/>
</dbReference>
<evidence type="ECO:0000256" key="4">
    <source>
        <dbReference type="ARBA" id="ARBA00022692"/>
    </source>
</evidence>
<evidence type="ECO:0000256" key="8">
    <source>
        <dbReference type="SAM" id="SignalP"/>
    </source>
</evidence>
<keyword evidence="5 8" id="KW-0732">Signal</keyword>
<keyword evidence="4" id="KW-0812">Transmembrane</keyword>
<evidence type="ECO:0000313" key="9">
    <source>
        <dbReference type="EMBL" id="TLS65938.1"/>
    </source>
</evidence>
<evidence type="ECO:0000256" key="3">
    <source>
        <dbReference type="ARBA" id="ARBA00022452"/>
    </source>
</evidence>
<name>A0A5R9GJA2_9PROT</name>
<dbReference type="AlphaFoldDB" id="A0A5R9GJA2"/>
<evidence type="ECO:0000256" key="1">
    <source>
        <dbReference type="ARBA" id="ARBA00004571"/>
    </source>
</evidence>
<evidence type="ECO:0000313" key="10">
    <source>
        <dbReference type="Proteomes" id="UP000306585"/>
    </source>
</evidence>
<organism evidence="9 10">
    <name type="scientific">Mariprofundus erugo</name>
    <dbReference type="NCBI Taxonomy" id="2528639"/>
    <lineage>
        <taxon>Bacteria</taxon>
        <taxon>Pseudomonadati</taxon>
        <taxon>Pseudomonadota</taxon>
        <taxon>Candidatius Mariprofundia</taxon>
        <taxon>Mariprofundales</taxon>
        <taxon>Mariprofundaceae</taxon>
        <taxon>Mariprofundus</taxon>
    </lineage>
</organism>
<dbReference type="Gene3D" id="2.40.160.60">
    <property type="entry name" value="Outer membrane protein transport protein (OMPP1/FadL/TodX)"/>
    <property type="match status" value="1"/>
</dbReference>
<evidence type="ECO:0000256" key="7">
    <source>
        <dbReference type="ARBA" id="ARBA00023237"/>
    </source>
</evidence>
<comment type="similarity">
    <text evidence="2">Belongs to the OmpP1/FadL family.</text>
</comment>
<keyword evidence="6" id="KW-0472">Membrane</keyword>
<feature type="signal peptide" evidence="8">
    <location>
        <begin position="1"/>
        <end position="20"/>
    </location>
</feature>
<sequence>MKRLSVLCTLFCIGGQGAYAGGFQIPEMGVRAMGMGNAFTAIADDPTANWYNPAGLGFQKGTAVTAGAVAVMPKVDFTSNTSNPLHPAVASADRKAIFIPHAYMAINTDSNLTAGIGINSPFGLEVKWPTTAVFAGGAQYGRLQAVNINGNVAFKLNDGFAVAVGVDFVDMYRVDFNGTALQQNFKGTGWGYNVAGLYKTEMLNVGVSYRSSVKISSKGQSTHTATATTGSNAITVTMPDMLNIGVAFHPASSWTISADADWVNWKKFDKLAFTYNPALAFGAIPNLTVPENWKATWAFRAGAEWAYSDTMRARIGYTYDPTPIRAVDFSPLLPGNDRQAVHVGYGVDLSGQVTLDLAYMFVWLADRNQTLSPAPSNWVRNGTYKSNIHLAGASFTYRF</sequence>
<accession>A0A5R9GJA2</accession>
<evidence type="ECO:0000256" key="5">
    <source>
        <dbReference type="ARBA" id="ARBA00022729"/>
    </source>
</evidence>
<keyword evidence="3" id="KW-1134">Transmembrane beta strand</keyword>
<feature type="chain" id="PRO_5024306236" evidence="8">
    <location>
        <begin position="21"/>
        <end position="399"/>
    </location>
</feature>
<dbReference type="Pfam" id="PF03349">
    <property type="entry name" value="Toluene_X"/>
    <property type="match status" value="1"/>
</dbReference>